<reference evidence="1" key="1">
    <citation type="journal article" date="2011" name="J. Bacteriol.">
        <title>Genome sequences of Salmonella enterica serovar typhimurium, Choleraesuis, Dublin, and Gallinarum strains of well- defined virulence in food-producing animals.</title>
        <authorList>
            <person name="Richardson E.J."/>
            <person name="Limaye B."/>
            <person name="Inamdar H."/>
            <person name="Datta A."/>
            <person name="Manjari K.S."/>
            <person name="Pullinger G.D."/>
            <person name="Thomson N.R."/>
            <person name="Joshi R.R."/>
            <person name="Watson M."/>
            <person name="Stevens M.P."/>
        </authorList>
    </citation>
    <scope>NUCLEOTIDE SEQUENCE [LARGE SCALE GENOMIC DNA]</scope>
    <source>
        <strain evidence="1">3246</strain>
    </source>
</reference>
<accession>A0A8X6ESB6</accession>
<dbReference type="EMBL" id="CM001151">
    <property type="protein sequence ID" value="EGE29445.1"/>
    <property type="molecule type" value="Genomic_DNA"/>
</dbReference>
<evidence type="ECO:0000313" key="1">
    <source>
        <dbReference type="EMBL" id="EGE29445.1"/>
    </source>
</evidence>
<dbReference type="AlphaFoldDB" id="A0A8X6ESB6"/>
<name>A0A8X6ESB6_SALDU</name>
<gene>
    <name evidence="1" type="ORF">SD3246_1492</name>
</gene>
<evidence type="ECO:0000313" key="2">
    <source>
        <dbReference type="Proteomes" id="UP000002794"/>
    </source>
</evidence>
<sequence length="38" mass="4260">MLRDHDAVTHPPDLDGRKVNKLGLLSVLRSSWCALTIM</sequence>
<dbReference type="Proteomes" id="UP000002794">
    <property type="component" value="Chromosome"/>
</dbReference>
<protein>
    <submittedName>
        <fullName evidence="1">Uncharacterized protein</fullName>
    </submittedName>
</protein>
<organism evidence="1 2">
    <name type="scientific">Salmonella enterica subsp. enterica serovar Dublin str. SD3246</name>
    <dbReference type="NCBI Taxonomy" id="909945"/>
    <lineage>
        <taxon>Bacteria</taxon>
        <taxon>Pseudomonadati</taxon>
        <taxon>Pseudomonadota</taxon>
        <taxon>Gammaproteobacteria</taxon>
        <taxon>Enterobacterales</taxon>
        <taxon>Enterobacteriaceae</taxon>
        <taxon>Salmonella</taxon>
    </lineage>
</organism>
<proteinExistence type="predicted"/>